<protein>
    <submittedName>
        <fullName evidence="1">Uncharacterized protein</fullName>
    </submittedName>
</protein>
<dbReference type="EMBL" id="GBRH01268194">
    <property type="protein sequence ID" value="JAD29701.1"/>
    <property type="molecule type" value="Transcribed_RNA"/>
</dbReference>
<sequence>MSAILLTSQTELWSHEVISNTYNCQLHMFIEFPVLRC</sequence>
<name>A0A0A8YT03_ARUDO</name>
<dbReference type="AlphaFoldDB" id="A0A0A8YT03"/>
<reference evidence="1" key="1">
    <citation type="submission" date="2014-09" db="EMBL/GenBank/DDBJ databases">
        <authorList>
            <person name="Magalhaes I.L.F."/>
            <person name="Oliveira U."/>
            <person name="Santos F.R."/>
            <person name="Vidigal T.H.D.A."/>
            <person name="Brescovit A.D."/>
            <person name="Santos A.J."/>
        </authorList>
    </citation>
    <scope>NUCLEOTIDE SEQUENCE</scope>
    <source>
        <tissue evidence="1">Shoot tissue taken approximately 20 cm above the soil surface</tissue>
    </source>
</reference>
<organism evidence="1">
    <name type="scientific">Arundo donax</name>
    <name type="common">Giant reed</name>
    <name type="synonym">Donax arundinaceus</name>
    <dbReference type="NCBI Taxonomy" id="35708"/>
    <lineage>
        <taxon>Eukaryota</taxon>
        <taxon>Viridiplantae</taxon>
        <taxon>Streptophyta</taxon>
        <taxon>Embryophyta</taxon>
        <taxon>Tracheophyta</taxon>
        <taxon>Spermatophyta</taxon>
        <taxon>Magnoliopsida</taxon>
        <taxon>Liliopsida</taxon>
        <taxon>Poales</taxon>
        <taxon>Poaceae</taxon>
        <taxon>PACMAD clade</taxon>
        <taxon>Arundinoideae</taxon>
        <taxon>Arundineae</taxon>
        <taxon>Arundo</taxon>
    </lineage>
</organism>
<reference evidence="1" key="2">
    <citation type="journal article" date="2015" name="Data Brief">
        <title>Shoot transcriptome of the giant reed, Arundo donax.</title>
        <authorList>
            <person name="Barrero R.A."/>
            <person name="Guerrero F.D."/>
            <person name="Moolhuijzen P."/>
            <person name="Goolsby J.A."/>
            <person name="Tidwell J."/>
            <person name="Bellgard S.E."/>
            <person name="Bellgard M.I."/>
        </authorList>
    </citation>
    <scope>NUCLEOTIDE SEQUENCE</scope>
    <source>
        <tissue evidence="1">Shoot tissue taken approximately 20 cm above the soil surface</tissue>
    </source>
</reference>
<proteinExistence type="predicted"/>
<evidence type="ECO:0000313" key="1">
    <source>
        <dbReference type="EMBL" id="JAD29701.1"/>
    </source>
</evidence>
<accession>A0A0A8YT03</accession>